<reference evidence="1 2" key="1">
    <citation type="submission" date="2021-06" db="EMBL/GenBank/DDBJ databases">
        <title>Caerostris extrusa draft genome.</title>
        <authorList>
            <person name="Kono N."/>
            <person name="Arakawa K."/>
        </authorList>
    </citation>
    <scope>NUCLEOTIDE SEQUENCE [LARGE SCALE GENOMIC DNA]</scope>
</reference>
<dbReference type="AlphaFoldDB" id="A0AAV4UTG9"/>
<dbReference type="Proteomes" id="UP001054945">
    <property type="component" value="Unassembled WGS sequence"/>
</dbReference>
<protein>
    <submittedName>
        <fullName evidence="1">Uncharacterized protein</fullName>
    </submittedName>
</protein>
<evidence type="ECO:0000313" key="1">
    <source>
        <dbReference type="EMBL" id="GIY61211.1"/>
    </source>
</evidence>
<comment type="caution">
    <text evidence="1">The sequence shown here is derived from an EMBL/GenBank/DDBJ whole genome shotgun (WGS) entry which is preliminary data.</text>
</comment>
<organism evidence="1 2">
    <name type="scientific">Caerostris extrusa</name>
    <name type="common">Bark spider</name>
    <name type="synonym">Caerostris bankana</name>
    <dbReference type="NCBI Taxonomy" id="172846"/>
    <lineage>
        <taxon>Eukaryota</taxon>
        <taxon>Metazoa</taxon>
        <taxon>Ecdysozoa</taxon>
        <taxon>Arthropoda</taxon>
        <taxon>Chelicerata</taxon>
        <taxon>Arachnida</taxon>
        <taxon>Araneae</taxon>
        <taxon>Araneomorphae</taxon>
        <taxon>Entelegynae</taxon>
        <taxon>Araneoidea</taxon>
        <taxon>Araneidae</taxon>
        <taxon>Caerostris</taxon>
    </lineage>
</organism>
<proteinExistence type="predicted"/>
<accession>A0AAV4UTG9</accession>
<evidence type="ECO:0000313" key="2">
    <source>
        <dbReference type="Proteomes" id="UP001054945"/>
    </source>
</evidence>
<sequence length="93" mass="10509">MFVINQFYLTETQKEVDDSSPNVGSSTQNVVCLLRQIQHLSLRKSKAKHNVRWQSIFAMTETQKEVEDDSSTNVGSSTSKCHLFIEADTAFVP</sequence>
<dbReference type="EMBL" id="BPLR01013440">
    <property type="protein sequence ID" value="GIY61211.1"/>
    <property type="molecule type" value="Genomic_DNA"/>
</dbReference>
<name>A0AAV4UTG9_CAEEX</name>
<gene>
    <name evidence="1" type="ORF">CEXT_283171</name>
</gene>
<keyword evidence="2" id="KW-1185">Reference proteome</keyword>